<sequence>MIENIDINKLEIIPTSKLSAQSLNGNKKPSATSKTIWIFKEHIRAVDLYCYFNVRFGKPNGLFTLLKNHHDSDNLIHWDYTFSYGDKQLTILCKTYYIEVIKNFDISDEKKAKEKFLTDIKNDFQNYGRDISNFKKSLEPWVLFVNPFKRLKQVIESQLDKLEKIAISEIPHSLGFDPRTKPTKKTIKRWEKDSKEKVDKYVEATSLGLSVSMLLPVYAESFINFIIFMLAKPEIKKDKNTYDNVLRMRINERVSLLHENCIGFAQPVDYNHVQACKDFHSIMNKRNEVLHGNINPMNYLFDSVYFEYRTPLFETFRDIEYDTYKATLRGIEFEKVVDDYQKIQDFISYILLCLDAKVLEHVKILMDTVHPGWHKKENRLGVLFPSHAIEGIAVYGKSINII</sequence>
<dbReference type="Proteomes" id="UP000246744">
    <property type="component" value="Unassembled WGS sequence"/>
</dbReference>
<dbReference type="AlphaFoldDB" id="A0A317Q3X9"/>
<comment type="caution">
    <text evidence="1">The sequence shown here is derived from an EMBL/GenBank/DDBJ whole genome shotgun (WGS) entry which is preliminary data.</text>
</comment>
<reference evidence="1 2" key="1">
    <citation type="submission" date="2018-05" db="EMBL/GenBank/DDBJ databases">
        <title>Genomic Encyclopedia of Type Strains, Phase IV (KMG-IV): sequencing the most valuable type-strain genomes for metagenomic binning, comparative biology and taxonomic classification.</title>
        <authorList>
            <person name="Goeker M."/>
        </authorList>
    </citation>
    <scope>NUCLEOTIDE SEQUENCE [LARGE SCALE GENOMIC DNA]</scope>
    <source>
        <strain evidence="1 2">DSM 19579</strain>
    </source>
</reference>
<name>A0A317Q3X9_9ENTR</name>
<dbReference type="RefSeq" id="WP_146211502.1">
    <property type="nucleotide sequence ID" value="NZ_QGTS01000004.1"/>
</dbReference>
<keyword evidence="2" id="KW-1185">Reference proteome</keyword>
<protein>
    <recommendedName>
        <fullName evidence="3">Apea-like HEPN domain-containing protein</fullName>
    </recommendedName>
</protein>
<evidence type="ECO:0000313" key="1">
    <source>
        <dbReference type="EMBL" id="PWW10114.1"/>
    </source>
</evidence>
<dbReference type="EMBL" id="QGTS01000004">
    <property type="protein sequence ID" value="PWW10114.1"/>
    <property type="molecule type" value="Genomic_DNA"/>
</dbReference>
<organism evidence="1 2">
    <name type="scientific">Mangrovibacter plantisponsor</name>
    <dbReference type="NCBI Taxonomy" id="451513"/>
    <lineage>
        <taxon>Bacteria</taxon>
        <taxon>Pseudomonadati</taxon>
        <taxon>Pseudomonadota</taxon>
        <taxon>Gammaproteobacteria</taxon>
        <taxon>Enterobacterales</taxon>
        <taxon>Enterobacteriaceae</taxon>
        <taxon>Mangrovibacter</taxon>
    </lineage>
</organism>
<accession>A0A317Q3X9</accession>
<proteinExistence type="predicted"/>
<gene>
    <name evidence="1" type="ORF">DES37_104215</name>
</gene>
<dbReference type="OrthoDB" id="1491436at2"/>
<evidence type="ECO:0000313" key="2">
    <source>
        <dbReference type="Proteomes" id="UP000246744"/>
    </source>
</evidence>
<evidence type="ECO:0008006" key="3">
    <source>
        <dbReference type="Google" id="ProtNLM"/>
    </source>
</evidence>